<evidence type="ECO:0000256" key="1">
    <source>
        <dbReference type="ARBA" id="ARBA00022485"/>
    </source>
</evidence>
<feature type="binding site" evidence="8">
    <location>
        <position position="36"/>
    </location>
    <ligand>
        <name>[4Fe-4S] cluster</name>
        <dbReference type="ChEBI" id="CHEBI:49883"/>
        <note>4Fe-4S-S-AdoMet</note>
    </ligand>
</feature>
<dbReference type="GO" id="GO:0008616">
    <property type="term" value="P:tRNA queuosine(34) biosynthetic process"/>
    <property type="evidence" value="ECO:0007669"/>
    <property type="project" value="UniProtKB-UniRule"/>
</dbReference>
<dbReference type="GO" id="GO:1904047">
    <property type="term" value="F:S-adenosyl-L-methionine binding"/>
    <property type="evidence" value="ECO:0007669"/>
    <property type="project" value="UniProtKB-UniRule"/>
</dbReference>
<dbReference type="GO" id="GO:0016840">
    <property type="term" value="F:carbon-nitrogen lyase activity"/>
    <property type="evidence" value="ECO:0007669"/>
    <property type="project" value="UniProtKB-UniRule"/>
</dbReference>
<comment type="cofactor">
    <cofactor evidence="8">
        <name>Mg(2+)</name>
        <dbReference type="ChEBI" id="CHEBI:18420"/>
    </cofactor>
</comment>
<evidence type="ECO:0000256" key="2">
    <source>
        <dbReference type="ARBA" id="ARBA00022691"/>
    </source>
</evidence>
<dbReference type="SUPFAM" id="SSF102114">
    <property type="entry name" value="Radical SAM enzymes"/>
    <property type="match status" value="1"/>
</dbReference>
<dbReference type="InterPro" id="IPR058240">
    <property type="entry name" value="rSAM_sf"/>
</dbReference>
<feature type="domain" description="Radical SAM core" evidence="9">
    <location>
        <begin position="16"/>
        <end position="222"/>
    </location>
</feature>
<dbReference type="InterPro" id="IPR007197">
    <property type="entry name" value="rSAM"/>
</dbReference>
<name>A0A7C4QTZ9_9PLAN</name>
<dbReference type="SFLD" id="SFLDS00029">
    <property type="entry name" value="Radical_SAM"/>
    <property type="match status" value="1"/>
</dbReference>
<evidence type="ECO:0000256" key="6">
    <source>
        <dbReference type="ARBA" id="ARBA00023014"/>
    </source>
</evidence>
<keyword evidence="6 8" id="KW-0411">Iron-sulfur</keyword>
<feature type="binding site" evidence="8">
    <location>
        <position position="38"/>
    </location>
    <ligand>
        <name>Mg(2+)</name>
        <dbReference type="ChEBI" id="CHEBI:18420"/>
    </ligand>
</feature>
<dbReference type="EC" id="4.3.99.3" evidence="8"/>
<keyword evidence="5 8" id="KW-0408">Iron</keyword>
<feature type="binding site" evidence="8">
    <location>
        <position position="70"/>
    </location>
    <ligand>
        <name>substrate</name>
    </ligand>
</feature>
<comment type="pathway">
    <text evidence="8">Purine metabolism; 7-cyano-7-deazaguanine biosynthesis.</text>
</comment>
<dbReference type="EMBL" id="DSVQ01000018">
    <property type="protein sequence ID" value="HGT40789.1"/>
    <property type="molecule type" value="Genomic_DNA"/>
</dbReference>
<feature type="binding site" evidence="8">
    <location>
        <position position="72"/>
    </location>
    <ligand>
        <name>S-adenosyl-L-methionine</name>
        <dbReference type="ChEBI" id="CHEBI:59789"/>
    </ligand>
</feature>
<evidence type="ECO:0000256" key="4">
    <source>
        <dbReference type="ARBA" id="ARBA00022842"/>
    </source>
</evidence>
<dbReference type="GO" id="GO:0051539">
    <property type="term" value="F:4 iron, 4 sulfur cluster binding"/>
    <property type="evidence" value="ECO:0007669"/>
    <property type="project" value="UniProtKB-UniRule"/>
</dbReference>
<gene>
    <name evidence="8" type="primary">queE</name>
    <name evidence="10" type="ORF">ENS64_16210</name>
</gene>
<comment type="subunit">
    <text evidence="8">Homodimer.</text>
</comment>
<dbReference type="PANTHER" id="PTHR42836">
    <property type="entry name" value="7-CARBOXY-7-DEAZAGUANINE SYNTHASE"/>
    <property type="match status" value="1"/>
</dbReference>
<keyword evidence="1 8" id="KW-0004">4Fe-4S</keyword>
<dbReference type="UniPathway" id="UPA00391"/>
<comment type="catalytic activity">
    <reaction evidence="8">
        <text>6-carboxy-5,6,7,8-tetrahydropterin + H(+) = 7-carboxy-7-carbaguanine + NH4(+)</text>
        <dbReference type="Rhea" id="RHEA:27974"/>
        <dbReference type="ChEBI" id="CHEBI:15378"/>
        <dbReference type="ChEBI" id="CHEBI:28938"/>
        <dbReference type="ChEBI" id="CHEBI:61032"/>
        <dbReference type="ChEBI" id="CHEBI:61036"/>
        <dbReference type="EC" id="4.3.99.3"/>
    </reaction>
</comment>
<keyword evidence="3 8" id="KW-0479">Metal-binding</keyword>
<keyword evidence="2 8" id="KW-0949">S-adenosyl-L-methionine</keyword>
<dbReference type="InterPro" id="IPR013785">
    <property type="entry name" value="Aldolase_TIM"/>
</dbReference>
<feature type="binding site" evidence="8">
    <location>
        <position position="25"/>
    </location>
    <ligand>
        <name>substrate</name>
    </ligand>
</feature>
<dbReference type="AlphaFoldDB" id="A0A7C4QTZ9"/>
<evidence type="ECO:0000256" key="5">
    <source>
        <dbReference type="ARBA" id="ARBA00023004"/>
    </source>
</evidence>
<evidence type="ECO:0000313" key="10">
    <source>
        <dbReference type="EMBL" id="HGT40789.1"/>
    </source>
</evidence>
<evidence type="ECO:0000256" key="3">
    <source>
        <dbReference type="ARBA" id="ARBA00022723"/>
    </source>
</evidence>
<keyword evidence="7 8" id="KW-0456">Lyase</keyword>
<feature type="binding site" evidence="8">
    <location>
        <position position="33"/>
    </location>
    <ligand>
        <name>[4Fe-4S] cluster</name>
        <dbReference type="ChEBI" id="CHEBI:49883"/>
        <note>4Fe-4S-S-AdoMet</note>
    </ligand>
</feature>
<reference evidence="10" key="1">
    <citation type="journal article" date="2020" name="mSystems">
        <title>Genome- and Community-Level Interaction Insights into Carbon Utilization and Element Cycling Functions of Hydrothermarchaeota in Hydrothermal Sediment.</title>
        <authorList>
            <person name="Zhou Z."/>
            <person name="Liu Y."/>
            <person name="Xu W."/>
            <person name="Pan J."/>
            <person name="Luo Z.H."/>
            <person name="Li M."/>
        </authorList>
    </citation>
    <scope>NUCLEOTIDE SEQUENCE [LARGE SCALE GENOMIC DNA]</scope>
    <source>
        <strain evidence="10">SpSt-508</strain>
    </source>
</reference>
<feature type="binding site" evidence="8">
    <location>
        <begin position="114"/>
        <end position="116"/>
    </location>
    <ligand>
        <name>S-adenosyl-L-methionine</name>
        <dbReference type="ChEBI" id="CHEBI:59789"/>
    </ligand>
</feature>
<comment type="cofactor">
    <cofactor evidence="8">
        <name>S-adenosyl-L-methionine</name>
        <dbReference type="ChEBI" id="CHEBI:59789"/>
    </cofactor>
    <text evidence="8">Binds 1 S-adenosyl-L-methionine per subunit.</text>
</comment>
<dbReference type="CDD" id="cd01335">
    <property type="entry name" value="Radical_SAM"/>
    <property type="match status" value="1"/>
</dbReference>
<dbReference type="PROSITE" id="PS51918">
    <property type="entry name" value="RADICAL_SAM"/>
    <property type="match status" value="1"/>
</dbReference>
<accession>A0A7C4QTZ9</accession>
<evidence type="ECO:0000256" key="8">
    <source>
        <dbReference type="HAMAP-Rule" id="MF_00917"/>
    </source>
</evidence>
<dbReference type="PANTHER" id="PTHR42836:SF1">
    <property type="entry name" value="7-CARBOXY-7-DEAZAGUANINE SYNTHASE"/>
    <property type="match status" value="1"/>
</dbReference>
<dbReference type="GO" id="GO:0000287">
    <property type="term" value="F:magnesium ion binding"/>
    <property type="evidence" value="ECO:0007669"/>
    <property type="project" value="UniProtKB-UniRule"/>
</dbReference>
<keyword evidence="8" id="KW-0671">Queuosine biosynthesis</keyword>
<sequence>MRVADVFLSVQGEGQFAGTPSVFVRTTGCNLRCWFCDTPYTSWRPEGRQQAWQEVRDQILKWDCPHVVLTGGEPLLQPDVVPLSEALQHQGLVVTVETAGTVYRPVAATLMSISPKLSNSVPVNDTRWSPRHHRTQDRPEIVRRLMAEYAFQLKFVIDTPADVDEAVGYLKQFPAVEPEQVWLMPQGVSPDVLAQKETWLAPLAARLGYRYCPRRQIELFGNVRGT</sequence>
<organism evidence="10">
    <name type="scientific">Schlesneria paludicola</name>
    <dbReference type="NCBI Taxonomy" id="360056"/>
    <lineage>
        <taxon>Bacteria</taxon>
        <taxon>Pseudomonadati</taxon>
        <taxon>Planctomycetota</taxon>
        <taxon>Planctomycetia</taxon>
        <taxon>Planctomycetales</taxon>
        <taxon>Planctomycetaceae</taxon>
        <taxon>Schlesneria</taxon>
    </lineage>
</organism>
<evidence type="ECO:0000256" key="7">
    <source>
        <dbReference type="ARBA" id="ARBA00023239"/>
    </source>
</evidence>
<dbReference type="HAMAP" id="MF_00917">
    <property type="entry name" value="QueE"/>
    <property type="match status" value="1"/>
</dbReference>
<feature type="binding site" evidence="8">
    <location>
        <begin position="35"/>
        <end position="37"/>
    </location>
    <ligand>
        <name>S-adenosyl-L-methionine</name>
        <dbReference type="ChEBI" id="CHEBI:59789"/>
    </ligand>
</feature>
<protein>
    <recommendedName>
        <fullName evidence="8">7-carboxy-7-deazaguanine synthase</fullName>
        <shortName evidence="8">CDG synthase</shortName>
        <ecNumber evidence="8">4.3.99.3</ecNumber>
    </recommendedName>
    <alternativeName>
        <fullName evidence="8">Queuosine biosynthesis protein QueE</fullName>
    </alternativeName>
</protein>
<feature type="binding site" evidence="8">
    <location>
        <begin position="10"/>
        <end position="12"/>
    </location>
    <ligand>
        <name>substrate</name>
    </ligand>
</feature>
<dbReference type="InterPro" id="IPR024924">
    <property type="entry name" value="7-CO-7-deazaguanine_synth-like"/>
</dbReference>
<comment type="similarity">
    <text evidence="8">Belongs to the radical SAM superfamily. 7-carboxy-7-deazaguanine synthase family.</text>
</comment>
<keyword evidence="4 8" id="KW-0460">Magnesium</keyword>
<dbReference type="Pfam" id="PF04055">
    <property type="entry name" value="Radical_SAM"/>
    <property type="match status" value="1"/>
</dbReference>
<dbReference type="Gene3D" id="3.20.20.70">
    <property type="entry name" value="Aldolase class I"/>
    <property type="match status" value="1"/>
</dbReference>
<dbReference type="PIRSF" id="PIRSF000370">
    <property type="entry name" value="QueE"/>
    <property type="match status" value="1"/>
</dbReference>
<comment type="cofactor">
    <cofactor evidence="8">
        <name>[4Fe-4S] cluster</name>
        <dbReference type="ChEBI" id="CHEBI:49883"/>
    </cofactor>
    <text evidence="8">Binds 1 [4Fe-4S] cluster. The cluster is coordinated with 3 cysteines and an exchangeable S-adenosyl-L-methionine.</text>
</comment>
<comment type="function">
    <text evidence="8">Catalyzes the complex heterocyclic radical-mediated conversion of 6-carboxy-5,6,7,8-tetrahydropterin (CPH4) to 7-carboxy-7-deazaguanine (CDG), a step common to the biosynthetic pathways of all 7-deazapurine-containing compounds.</text>
</comment>
<evidence type="ECO:0000259" key="9">
    <source>
        <dbReference type="PROSITE" id="PS51918"/>
    </source>
</evidence>
<comment type="caution">
    <text evidence="10">The sequence shown here is derived from an EMBL/GenBank/DDBJ whole genome shotgun (WGS) entry which is preliminary data.</text>
</comment>
<comment type="caution">
    <text evidence="8">Lacks conserved residue(s) required for the propagation of feature annotation.</text>
</comment>
<feature type="binding site" evidence="8">
    <location>
        <position position="29"/>
    </location>
    <ligand>
        <name>[4Fe-4S] cluster</name>
        <dbReference type="ChEBI" id="CHEBI:49883"/>
        <note>4Fe-4S-S-AdoMet</note>
    </ligand>
</feature>
<proteinExistence type="inferred from homology"/>